<comment type="caution">
    <text evidence="3">The sequence shown here is derived from an EMBL/GenBank/DDBJ whole genome shotgun (WGS) entry which is preliminary data.</text>
</comment>
<feature type="region of interest" description="Disordered" evidence="1">
    <location>
        <begin position="353"/>
        <end position="373"/>
    </location>
</feature>
<dbReference type="InterPro" id="IPR000195">
    <property type="entry name" value="Rab-GAP-TBC_dom"/>
</dbReference>
<dbReference type="AlphaFoldDB" id="A0A152A7P3"/>
<feature type="region of interest" description="Disordered" evidence="1">
    <location>
        <begin position="551"/>
        <end position="574"/>
    </location>
</feature>
<dbReference type="EMBL" id="LODT01000004">
    <property type="protein sequence ID" value="KYR02141.1"/>
    <property type="molecule type" value="Genomic_DNA"/>
</dbReference>
<feature type="compositionally biased region" description="Low complexity" evidence="1">
    <location>
        <begin position="164"/>
        <end position="184"/>
    </location>
</feature>
<dbReference type="InterPro" id="IPR035969">
    <property type="entry name" value="Rab-GAP_TBC_sf"/>
</dbReference>
<feature type="compositionally biased region" description="Basic and acidic residues" evidence="1">
    <location>
        <begin position="361"/>
        <end position="373"/>
    </location>
</feature>
<feature type="compositionally biased region" description="Polar residues" evidence="1">
    <location>
        <begin position="282"/>
        <end position="291"/>
    </location>
</feature>
<proteinExistence type="predicted"/>
<dbReference type="PROSITE" id="PS50086">
    <property type="entry name" value="TBC_RABGAP"/>
    <property type="match status" value="1"/>
</dbReference>
<feature type="compositionally biased region" description="Low complexity" evidence="1">
    <location>
        <begin position="518"/>
        <end position="533"/>
    </location>
</feature>
<feature type="compositionally biased region" description="Low complexity" evidence="1">
    <location>
        <begin position="445"/>
        <end position="454"/>
    </location>
</feature>
<dbReference type="GO" id="GO:0005096">
    <property type="term" value="F:GTPase activator activity"/>
    <property type="evidence" value="ECO:0007669"/>
    <property type="project" value="TreeGrafter"/>
</dbReference>
<feature type="region of interest" description="Disordered" evidence="1">
    <location>
        <begin position="282"/>
        <end position="336"/>
    </location>
</feature>
<dbReference type="Pfam" id="PF00566">
    <property type="entry name" value="RabGAP-TBC"/>
    <property type="match status" value="2"/>
</dbReference>
<sequence>MDRYQSSIFKQVVTQQSPPITVVPGPKPVAMVPNDSKNNSNSFSSLFKDIMKSGSSSSTNIPPVAPNIFVTTKSQPNLTKLESNSAESIFSRNNSKTTPPLLNQQHQQQTVPIPITAPPLDIDSGTTGGSGGLSRSLTSLPPFSISNSQVYANEEESEFPPNYISSNTTTTHSSNISNSTSNNIQKAPPTPTDHLKTHKRFLSTSSIGSSGNSASLNEKDTSPKISLLKSKQILDNTFKKVITSVKNLSPQVDSILKNIDSLNFSNNSTPNYNSPPNTINHCNNTVTTNNDGLLPTVPLDNSFDSGSSSPRSLSPVNSVTNSENSPKKQITPQVQEQQPLDFYSYYGYNNDDEESLGRSNELNRSDLEVSPKRVKDVDEVDETLKWNSNGKGVITHRVTLNLPFKSKMFEQLSTQQSRFERSLFSIPIEEENLYPSVEVFLDGLSSPSSTSSDDNSNEDEEQRITRQCKAIKEDIHLQRFKTLPPLPGQTLKYDIKAQRFKPLPPLPPQPLSISTGRSMNNNNSTISNSSSPNQYGKLSSILQLLSFSMPNSNQQTMESSHSNDSDSNQKNSGVNQYNEEDYRHKENLNQYLNEYGDKIKIFQHINWHLEQNNVNIEIVKLLGSHYGFPEHTRAHSWMILNEYIPVSSHNRASALLQKRSQYRELIKKYYKDEQQNQLFSHVFKLLNNTIMNSQQDDEVNKVQELIQQVHLDVIRTRPDGFCELFELKEIEKMMERILVIWSLENQDVSYFQGLNDLLCPFILVFLDSELLQCFNEQAQQPSYPMIQEHAHAFVDNDDLLSSSGQPMQRDEFKLQNRLGDGKIISDLIECGKLESLAKVEADVYWSISSLLSTVKHYARDTGSGLPAERLMKKLELLVRVSNEELYKHFQSQGLDFSHFAFRWMVCFLTREFDMQTGIELWDRYMCDKSNEGFSLLHICFCAALLDLWSNDLLQKDFMELVQFLQKPPSLEYSSSHLDLIFRNALYKKQTYRNFLIAFE</sequence>
<feature type="region of interest" description="Disordered" evidence="1">
    <location>
        <begin position="84"/>
        <end position="139"/>
    </location>
</feature>
<feature type="region of interest" description="Disordered" evidence="1">
    <location>
        <begin position="444"/>
        <end position="463"/>
    </location>
</feature>
<evidence type="ECO:0000313" key="3">
    <source>
        <dbReference type="EMBL" id="KYR02141.1"/>
    </source>
</evidence>
<name>A0A152A7P3_TIELA</name>
<feature type="region of interest" description="Disordered" evidence="1">
    <location>
        <begin position="152"/>
        <end position="196"/>
    </location>
</feature>
<organism evidence="3 4">
    <name type="scientific">Tieghemostelium lacteum</name>
    <name type="common">Slime mold</name>
    <name type="synonym">Dictyostelium lacteum</name>
    <dbReference type="NCBI Taxonomy" id="361077"/>
    <lineage>
        <taxon>Eukaryota</taxon>
        <taxon>Amoebozoa</taxon>
        <taxon>Evosea</taxon>
        <taxon>Eumycetozoa</taxon>
        <taxon>Dictyostelia</taxon>
        <taxon>Dictyosteliales</taxon>
        <taxon>Raperosteliaceae</taxon>
        <taxon>Tieghemostelium</taxon>
    </lineage>
</organism>
<dbReference type="SMART" id="SM00164">
    <property type="entry name" value="TBC"/>
    <property type="match status" value="1"/>
</dbReference>
<feature type="region of interest" description="Disordered" evidence="1">
    <location>
        <begin position="501"/>
        <end position="534"/>
    </location>
</feature>
<keyword evidence="4" id="KW-1185">Reference proteome</keyword>
<dbReference type="PANTHER" id="PTHR22957:SF457">
    <property type="entry name" value="RABGAP_TBC DOMAIN-CONTAINING PROTEIN"/>
    <property type="match status" value="1"/>
</dbReference>
<dbReference type="InParanoid" id="A0A152A7P3"/>
<dbReference type="SUPFAM" id="SSF47923">
    <property type="entry name" value="Ypt/Rab-GAP domain of gyp1p"/>
    <property type="match status" value="2"/>
</dbReference>
<reference evidence="3 4" key="1">
    <citation type="submission" date="2015-12" db="EMBL/GenBank/DDBJ databases">
        <title>Dictyostelia acquired genes for synthesis and detection of signals that induce cell-type specialization by lateral gene transfer from prokaryotes.</title>
        <authorList>
            <person name="Gloeckner G."/>
            <person name="Schaap P."/>
        </authorList>
    </citation>
    <scope>NUCLEOTIDE SEQUENCE [LARGE SCALE GENOMIC DNA]</scope>
    <source>
        <strain evidence="3 4">TK</strain>
    </source>
</reference>
<accession>A0A152A7P3</accession>
<dbReference type="Gene3D" id="1.10.8.270">
    <property type="entry name" value="putative rabgap domain of human tbc1 domain family member 14 like domains"/>
    <property type="match status" value="1"/>
</dbReference>
<dbReference type="Gene3D" id="1.10.472.80">
    <property type="entry name" value="Ypt/Rab-GAP domain of gyp1p, domain 3"/>
    <property type="match status" value="1"/>
</dbReference>
<dbReference type="STRING" id="361077.A0A152A7P3"/>
<feature type="domain" description="Rab-GAP TBC" evidence="2">
    <location>
        <begin position="627"/>
        <end position="928"/>
    </location>
</feature>
<dbReference type="PANTHER" id="PTHR22957">
    <property type="entry name" value="TBC1 DOMAIN FAMILY MEMBER GTPASE-ACTIVATING PROTEIN"/>
    <property type="match status" value="1"/>
</dbReference>
<protein>
    <submittedName>
        <fullName evidence="3">RabGAP/TBC domain-containing protein</fullName>
    </submittedName>
</protein>
<evidence type="ECO:0000313" key="4">
    <source>
        <dbReference type="Proteomes" id="UP000076078"/>
    </source>
</evidence>
<feature type="compositionally biased region" description="Polar residues" evidence="1">
    <location>
        <begin position="84"/>
        <end position="111"/>
    </location>
</feature>
<feature type="compositionally biased region" description="Low complexity" evidence="1">
    <location>
        <begin position="299"/>
        <end position="319"/>
    </location>
</feature>
<gene>
    <name evidence="3" type="ORF">DLAC_00942</name>
</gene>
<dbReference type="OrthoDB" id="26371at2759"/>
<feature type="compositionally biased region" description="Polar residues" evidence="1">
    <location>
        <begin position="320"/>
        <end position="336"/>
    </location>
</feature>
<evidence type="ECO:0000259" key="2">
    <source>
        <dbReference type="PROSITE" id="PS50086"/>
    </source>
</evidence>
<evidence type="ECO:0000256" key="1">
    <source>
        <dbReference type="SAM" id="MobiDB-lite"/>
    </source>
</evidence>
<dbReference type="Proteomes" id="UP000076078">
    <property type="component" value="Unassembled WGS sequence"/>
</dbReference>